<dbReference type="RefSeq" id="WP_038072526.1">
    <property type="nucleotide sequence ID" value="NZ_AUND01000001.1"/>
</dbReference>
<dbReference type="InterPro" id="IPR017630">
    <property type="entry name" value="4-oxalocrotonate_decarboxylase"/>
</dbReference>
<dbReference type="NCBIfam" id="TIGR03218">
    <property type="entry name" value="catechol_dmpH"/>
    <property type="match status" value="1"/>
</dbReference>
<dbReference type="Proteomes" id="UP000027432">
    <property type="component" value="Unassembled WGS sequence"/>
</dbReference>
<keyword evidence="1" id="KW-0456">Lyase</keyword>
<evidence type="ECO:0000313" key="3">
    <source>
        <dbReference type="EMBL" id="KEO56193.1"/>
    </source>
</evidence>
<evidence type="ECO:0000259" key="2">
    <source>
        <dbReference type="Pfam" id="PF01557"/>
    </source>
</evidence>
<comment type="caution">
    <text evidence="3">The sequence shown here is derived from an EMBL/GenBank/DDBJ whole genome shotgun (WGS) entry which is preliminary data.</text>
</comment>
<dbReference type="InterPro" id="IPR036663">
    <property type="entry name" value="Fumarylacetoacetase_C_sf"/>
</dbReference>
<dbReference type="eggNOG" id="COG3971">
    <property type="taxonomic scope" value="Bacteria"/>
</dbReference>
<dbReference type="PANTHER" id="PTHR30143:SF0">
    <property type="entry name" value="2-KETO-4-PENTENOATE HYDRATASE"/>
    <property type="match status" value="1"/>
</dbReference>
<dbReference type="PANTHER" id="PTHR30143">
    <property type="entry name" value="ACID HYDRATASE"/>
    <property type="match status" value="1"/>
</dbReference>
<reference evidence="3 4" key="1">
    <citation type="submission" date="2013-07" db="EMBL/GenBank/DDBJ databases">
        <title>Thioclava pacifica DSM 10166 Genome Sequencing.</title>
        <authorList>
            <person name="Lai Q."/>
            <person name="Shao Z."/>
        </authorList>
    </citation>
    <scope>NUCLEOTIDE SEQUENCE [LARGE SCALE GENOMIC DNA]</scope>
    <source>
        <strain evidence="3 4">DSM 10166</strain>
    </source>
</reference>
<evidence type="ECO:0000256" key="1">
    <source>
        <dbReference type="ARBA" id="ARBA00023239"/>
    </source>
</evidence>
<proteinExistence type="predicted"/>
<dbReference type="EMBL" id="AUND01000001">
    <property type="protein sequence ID" value="KEO56193.1"/>
    <property type="molecule type" value="Genomic_DNA"/>
</dbReference>
<protein>
    <recommendedName>
        <fullName evidence="2">Fumarylacetoacetase-like C-terminal domain-containing protein</fullName>
    </recommendedName>
</protein>
<dbReference type="SUPFAM" id="SSF56529">
    <property type="entry name" value="FAH"/>
    <property type="match status" value="1"/>
</dbReference>
<dbReference type="InterPro" id="IPR011234">
    <property type="entry name" value="Fumarylacetoacetase-like_C"/>
</dbReference>
<dbReference type="GO" id="GO:0005737">
    <property type="term" value="C:cytoplasm"/>
    <property type="evidence" value="ECO:0007669"/>
    <property type="project" value="TreeGrafter"/>
</dbReference>
<dbReference type="Gene3D" id="3.90.850.10">
    <property type="entry name" value="Fumarylacetoacetase-like, C-terminal domain"/>
    <property type="match status" value="1"/>
</dbReference>
<evidence type="ECO:0000313" key="4">
    <source>
        <dbReference type="Proteomes" id="UP000027432"/>
    </source>
</evidence>
<organism evidence="3 4">
    <name type="scientific">Thioclava pacifica DSM 10166</name>
    <dbReference type="NCBI Taxonomy" id="1353537"/>
    <lineage>
        <taxon>Bacteria</taxon>
        <taxon>Pseudomonadati</taxon>
        <taxon>Pseudomonadota</taxon>
        <taxon>Alphaproteobacteria</taxon>
        <taxon>Rhodobacterales</taxon>
        <taxon>Paracoccaceae</taxon>
        <taxon>Thioclava</taxon>
    </lineage>
</organism>
<dbReference type="OrthoDB" id="9792137at2"/>
<keyword evidence="4" id="KW-1185">Reference proteome</keyword>
<dbReference type="GO" id="GO:0008684">
    <property type="term" value="F:2-oxopent-4-enoate hydratase activity"/>
    <property type="evidence" value="ECO:0007669"/>
    <property type="project" value="TreeGrafter"/>
</dbReference>
<dbReference type="AlphaFoldDB" id="A0A074JKT3"/>
<dbReference type="InterPro" id="IPR050772">
    <property type="entry name" value="Hydratase-Decarb/MhpD_sf"/>
</dbReference>
<gene>
    <name evidence="3" type="ORF">TP2_01340</name>
</gene>
<dbReference type="STRING" id="1353537.TP2_01340"/>
<name>A0A074JKT3_9RHOB</name>
<feature type="domain" description="Fumarylacetoacetase-like C-terminal" evidence="2">
    <location>
        <begin position="101"/>
        <end position="265"/>
    </location>
</feature>
<sequence>MSLDQPNSVDDEAIIRMAERVETAQRYATPIRKLTEDYPDLTIADAYRVQTALRRNLEKKGERVIGWKAGLTSKPKMAQMGVSTPGVGFLTDAMERPANSKITVSDMIHPRVEAEIAFVTNKELSGKVTKEEVLAATDYVQPALEVIDSRFTGFKFDLESVLADNSSSARFVPGGRMIRPDALDLRTVGVVLEHNGEIAQIGAGAEVLGHPAEAIAMLVGVLDDMGEVLPAGSFVMAGAITAAVAVKPGDSITARFYEMGSITVTFTE</sequence>
<accession>A0A074JKT3</accession>
<dbReference type="Pfam" id="PF01557">
    <property type="entry name" value="FAA_hydrolase"/>
    <property type="match status" value="1"/>
</dbReference>